<dbReference type="InterPro" id="IPR013185">
    <property type="entry name" value="Transl_elong_KOW-like"/>
</dbReference>
<dbReference type="Gene3D" id="2.40.50.140">
    <property type="entry name" value="Nucleic acid-binding proteins"/>
    <property type="match status" value="2"/>
</dbReference>
<dbReference type="GO" id="GO:0043043">
    <property type="term" value="P:peptide biosynthetic process"/>
    <property type="evidence" value="ECO:0007669"/>
    <property type="project" value="InterPro"/>
</dbReference>
<feature type="domain" description="Elongation factor P C-terminal" evidence="2">
    <location>
        <begin position="144"/>
        <end position="199"/>
    </location>
</feature>
<dbReference type="InterPro" id="IPR008991">
    <property type="entry name" value="Translation_prot_SH3-like_sf"/>
</dbReference>
<evidence type="ECO:0000259" key="2">
    <source>
        <dbReference type="SMART" id="SM00841"/>
    </source>
</evidence>
<reference evidence="3 4" key="1">
    <citation type="journal article" date="2016" name="Nat. Commun.">
        <title>Thousands of microbial genomes shed light on interconnected biogeochemical processes in an aquifer system.</title>
        <authorList>
            <person name="Anantharaman K."/>
            <person name="Brown C.T."/>
            <person name="Hug L.A."/>
            <person name="Sharon I."/>
            <person name="Castelle C.J."/>
            <person name="Probst A.J."/>
            <person name="Thomas B.C."/>
            <person name="Singh A."/>
            <person name="Wilkins M.J."/>
            <person name="Karaoz U."/>
            <person name="Brodie E.L."/>
            <person name="Williams K.H."/>
            <person name="Hubbard S.S."/>
            <person name="Banfield J.F."/>
        </authorList>
    </citation>
    <scope>NUCLEOTIDE SEQUENCE [LARGE SCALE GENOMIC DNA]</scope>
</reference>
<dbReference type="AlphaFoldDB" id="A0A1F8DRF0"/>
<organism evidence="3 4">
    <name type="scientific">Candidatus Wolfebacteria bacterium RIFCSPHIGHO2_01_FULL_48_22</name>
    <dbReference type="NCBI Taxonomy" id="1802555"/>
    <lineage>
        <taxon>Bacteria</taxon>
        <taxon>Candidatus Wolfeibacteriota</taxon>
    </lineage>
</organism>
<dbReference type="FunFam" id="2.40.50.140:FF:000004">
    <property type="entry name" value="Elongation factor P"/>
    <property type="match status" value="1"/>
</dbReference>
<dbReference type="InterPro" id="IPR020599">
    <property type="entry name" value="Transl_elong_fac_P/YeiP"/>
</dbReference>
<sequence>MSILQYNEATVGTFIIYEGQPYEVLESRVFRMQQRKPVNATKMRNLISGNVVQHSFAVSDKMEEAELNTKPVKYLYTNKGEYWFCEEKDASKRFKLEHSMLGDGIRFIKANSLVDALIFEDPDTNAEHATGHGKIIGIKLPIKVELKVTEAPPAVKGDTSKGALKQITLETGATINAPLFINEGETIRINTTTGDYVERAN</sequence>
<dbReference type="PIRSF" id="PIRSF005901">
    <property type="entry name" value="EF-P"/>
    <property type="match status" value="1"/>
</dbReference>
<dbReference type="Proteomes" id="UP000177029">
    <property type="component" value="Unassembled WGS sequence"/>
</dbReference>
<dbReference type="Pfam" id="PF09285">
    <property type="entry name" value="Elong-fact-P_C"/>
    <property type="match status" value="1"/>
</dbReference>
<comment type="similarity">
    <text evidence="1">Belongs to the elongation factor P family.</text>
</comment>
<proteinExistence type="inferred from homology"/>
<dbReference type="PANTHER" id="PTHR30053">
    <property type="entry name" value="ELONGATION FACTOR P"/>
    <property type="match status" value="1"/>
</dbReference>
<dbReference type="EMBL" id="MGIP01000025">
    <property type="protein sequence ID" value="OGM90395.1"/>
    <property type="molecule type" value="Genomic_DNA"/>
</dbReference>
<evidence type="ECO:0000313" key="3">
    <source>
        <dbReference type="EMBL" id="OGM90395.1"/>
    </source>
</evidence>
<dbReference type="InterPro" id="IPR014722">
    <property type="entry name" value="Rib_uL2_dom2"/>
</dbReference>
<dbReference type="Pfam" id="PF08207">
    <property type="entry name" value="EFP_N"/>
    <property type="match status" value="1"/>
</dbReference>
<dbReference type="SUPFAM" id="SSF50104">
    <property type="entry name" value="Translation proteins SH3-like domain"/>
    <property type="match status" value="1"/>
</dbReference>
<protein>
    <recommendedName>
        <fullName evidence="2">Elongation factor P C-terminal domain-containing protein</fullName>
    </recommendedName>
</protein>
<dbReference type="GO" id="GO:0003746">
    <property type="term" value="F:translation elongation factor activity"/>
    <property type="evidence" value="ECO:0007669"/>
    <property type="project" value="TreeGrafter"/>
</dbReference>
<comment type="caution">
    <text evidence="3">The sequence shown here is derived from an EMBL/GenBank/DDBJ whole genome shotgun (WGS) entry which is preliminary data.</text>
</comment>
<dbReference type="SMART" id="SM00841">
    <property type="entry name" value="Elong-fact-P_C"/>
    <property type="match status" value="1"/>
</dbReference>
<name>A0A1F8DRF0_9BACT</name>
<accession>A0A1F8DRF0</accession>
<gene>
    <name evidence="3" type="ORF">A2755_00990</name>
</gene>
<dbReference type="STRING" id="1802555.A2755_00990"/>
<evidence type="ECO:0000313" key="4">
    <source>
        <dbReference type="Proteomes" id="UP000177029"/>
    </source>
</evidence>
<dbReference type="SUPFAM" id="SSF50249">
    <property type="entry name" value="Nucleic acid-binding proteins"/>
    <property type="match status" value="1"/>
</dbReference>
<evidence type="ECO:0000256" key="1">
    <source>
        <dbReference type="ARBA" id="ARBA00009479"/>
    </source>
</evidence>
<dbReference type="InterPro" id="IPR015365">
    <property type="entry name" value="Elong-fact-P_C"/>
</dbReference>
<dbReference type="GO" id="GO:0005829">
    <property type="term" value="C:cytosol"/>
    <property type="evidence" value="ECO:0007669"/>
    <property type="project" value="UniProtKB-ARBA"/>
</dbReference>
<dbReference type="InterPro" id="IPR012340">
    <property type="entry name" value="NA-bd_OB-fold"/>
</dbReference>
<dbReference type="Gene3D" id="2.30.30.30">
    <property type="match status" value="1"/>
</dbReference>
<dbReference type="CDD" id="cd05794">
    <property type="entry name" value="S1_EF-P_repeat_2"/>
    <property type="match status" value="1"/>
</dbReference>
<dbReference type="PANTHER" id="PTHR30053:SF12">
    <property type="entry name" value="ELONGATION FACTOR P (EF-P) FAMILY PROTEIN"/>
    <property type="match status" value="1"/>
</dbReference>